<keyword evidence="6" id="KW-0378">Hydrolase</keyword>
<dbReference type="GO" id="GO:0005886">
    <property type="term" value="C:plasma membrane"/>
    <property type="evidence" value="ECO:0007669"/>
    <property type="project" value="UniProtKB-SubCell"/>
</dbReference>
<dbReference type="InterPro" id="IPR017750">
    <property type="entry name" value="ATPase_T1SS"/>
</dbReference>
<proteinExistence type="predicted"/>
<dbReference type="GO" id="GO:0008233">
    <property type="term" value="F:peptidase activity"/>
    <property type="evidence" value="ECO:0007669"/>
    <property type="project" value="InterPro"/>
</dbReference>
<dbReference type="PROSITE" id="PS00211">
    <property type="entry name" value="ABC_TRANSPORTER_1"/>
    <property type="match status" value="1"/>
</dbReference>
<evidence type="ECO:0000256" key="10">
    <source>
        <dbReference type="SAM" id="Phobius"/>
    </source>
</evidence>
<evidence type="ECO:0000256" key="6">
    <source>
        <dbReference type="ARBA" id="ARBA00022801"/>
    </source>
</evidence>
<dbReference type="Gene3D" id="3.40.50.300">
    <property type="entry name" value="P-loop containing nucleotide triphosphate hydrolases"/>
    <property type="match status" value="1"/>
</dbReference>
<reference evidence="14 15" key="1">
    <citation type="submission" date="2020-06" db="EMBL/GenBank/DDBJ databases">
        <authorList>
            <person name="Duchaud E."/>
        </authorList>
    </citation>
    <scope>NUCLEOTIDE SEQUENCE [LARGE SCALE GENOMIC DNA]</scope>
    <source>
        <strain evidence="14">Alteromonas fortis</strain>
    </source>
</reference>
<evidence type="ECO:0000259" key="12">
    <source>
        <dbReference type="PROSITE" id="PS50929"/>
    </source>
</evidence>
<feature type="transmembrane region" description="Helical" evidence="10">
    <location>
        <begin position="170"/>
        <end position="192"/>
    </location>
</feature>
<dbReference type="Gene3D" id="3.90.70.10">
    <property type="entry name" value="Cysteine proteinases"/>
    <property type="match status" value="1"/>
</dbReference>
<evidence type="ECO:0000256" key="4">
    <source>
        <dbReference type="ARBA" id="ARBA00022692"/>
    </source>
</evidence>
<dbReference type="AlphaFoldDB" id="A0A6T9XWT7"/>
<keyword evidence="9 10" id="KW-0472">Membrane</keyword>
<feature type="domain" description="ABC transporter" evidence="11">
    <location>
        <begin position="482"/>
        <end position="717"/>
    </location>
</feature>
<evidence type="ECO:0000256" key="1">
    <source>
        <dbReference type="ARBA" id="ARBA00004651"/>
    </source>
</evidence>
<evidence type="ECO:0000256" key="9">
    <source>
        <dbReference type="ARBA" id="ARBA00023136"/>
    </source>
</evidence>
<keyword evidence="8 10" id="KW-1133">Transmembrane helix</keyword>
<evidence type="ECO:0000259" key="13">
    <source>
        <dbReference type="PROSITE" id="PS50990"/>
    </source>
</evidence>
<dbReference type="PANTHER" id="PTHR43394">
    <property type="entry name" value="ATP-DEPENDENT PERMEASE MDL1, MITOCHONDRIAL"/>
    <property type="match status" value="1"/>
</dbReference>
<dbReference type="GO" id="GO:0016887">
    <property type="term" value="F:ATP hydrolysis activity"/>
    <property type="evidence" value="ECO:0007669"/>
    <property type="project" value="InterPro"/>
</dbReference>
<keyword evidence="4 10" id="KW-0812">Transmembrane</keyword>
<dbReference type="GO" id="GO:0005524">
    <property type="term" value="F:ATP binding"/>
    <property type="evidence" value="ECO:0007669"/>
    <property type="project" value="UniProtKB-KW"/>
</dbReference>
<keyword evidence="2" id="KW-0813">Transport</keyword>
<feature type="transmembrane region" description="Helical" evidence="10">
    <location>
        <begin position="303"/>
        <end position="321"/>
    </location>
</feature>
<evidence type="ECO:0000313" key="14">
    <source>
        <dbReference type="EMBL" id="CAB9493002.1"/>
    </source>
</evidence>
<dbReference type="SUPFAM" id="SSF52540">
    <property type="entry name" value="P-loop containing nucleoside triphosphate hydrolases"/>
    <property type="match status" value="1"/>
</dbReference>
<dbReference type="Proteomes" id="UP000509458">
    <property type="component" value="Chromosome"/>
</dbReference>
<evidence type="ECO:0000256" key="3">
    <source>
        <dbReference type="ARBA" id="ARBA00022475"/>
    </source>
</evidence>
<sequence>MKEKKVDSDISYLEKQGGVLMDCLITICHAHHLDVSRVSLLSGLPLDHGELSPTGFERAAKRAGLASRTVKRDFDHINTAILPAVLVLSDKQACVLHGLDKTHARVSYPELDDAVVEVPRDELIASYTGYVIFARPEMNAQETNAQIDKSSVGHWLWSSIRTAKGLYRDVLLASVFISLLSIALPLFVMNVYDRVVPNAALETMWALAIGVLLVLAADFLLRMLRQYFVELAASRLDVTLSAKIMEKVLSINLASKPAKSGSFINSLQSFESIRQFFGSVTLVALVDLPFGLLFVVIIAMIDFYLIIPILIGATALFLYAMKAQRVMRSLSEESMEISSRKSSLVTESVTSLEDVKAFGYQSRNQSAWEKQTIFLAKVNAKLRLVSMSVNNAALWIQQSVGVVIILTGVYLIIEGVITQGGLIAAYLLSSRAMGPVSQAAALLAQFHHAETAKNALDDIMSLPSETGSNKQIKNNVVLKGNIDANQLCFKYPDETVLALKDINFSIKQGEHVAILGKNGCGKSTLNKLLMAFYRPESGQLLLDGIDLQQYDPTLLRKQIGYVPQDVSLFHGSLKDNILPEDTHIDEAEFWEVITQCGLAKLVNGSASGIEQNVGERGCLLSGGQRQAVAMARAIVRDPAIYIMDEPTSAMDSTNEAQMKETIKAATAGKTLIINTHRTTLLDLVERVIVVENGKVIADGKKEEVLVQFRQPSQVLKRAP</sequence>
<dbReference type="PROSITE" id="PS50893">
    <property type="entry name" value="ABC_TRANSPORTER_2"/>
    <property type="match status" value="1"/>
</dbReference>
<feature type="transmembrane region" description="Helical" evidence="10">
    <location>
        <begin position="204"/>
        <end position="221"/>
    </location>
</feature>
<dbReference type="GO" id="GO:0006508">
    <property type="term" value="P:proteolysis"/>
    <property type="evidence" value="ECO:0007669"/>
    <property type="project" value="InterPro"/>
</dbReference>
<dbReference type="EMBL" id="LR812090">
    <property type="protein sequence ID" value="CAB9493002.1"/>
    <property type="molecule type" value="Genomic_DNA"/>
</dbReference>
<dbReference type="PANTHER" id="PTHR43394:SF1">
    <property type="entry name" value="ATP-BINDING CASSETTE SUB-FAMILY B MEMBER 10, MITOCHONDRIAL"/>
    <property type="match status" value="1"/>
</dbReference>
<evidence type="ECO:0000256" key="2">
    <source>
        <dbReference type="ARBA" id="ARBA00022448"/>
    </source>
</evidence>
<dbReference type="InterPro" id="IPR005074">
    <property type="entry name" value="Peptidase_C39"/>
</dbReference>
<dbReference type="InterPro" id="IPR036640">
    <property type="entry name" value="ABC1_TM_sf"/>
</dbReference>
<dbReference type="Pfam" id="PF00664">
    <property type="entry name" value="ABC_membrane"/>
    <property type="match status" value="1"/>
</dbReference>
<gene>
    <name evidence="14" type="ORF">ALFOR1_20470</name>
</gene>
<dbReference type="RefSeq" id="WP_232091117.1">
    <property type="nucleotide sequence ID" value="NZ_LR812090.1"/>
</dbReference>
<dbReference type="SUPFAM" id="SSF90123">
    <property type="entry name" value="ABC transporter transmembrane region"/>
    <property type="match status" value="1"/>
</dbReference>
<accession>A0A6T9XWT7</accession>
<dbReference type="GO" id="GO:0015421">
    <property type="term" value="F:ABC-type oligopeptide transporter activity"/>
    <property type="evidence" value="ECO:0007669"/>
    <property type="project" value="TreeGrafter"/>
</dbReference>
<dbReference type="InterPro" id="IPR003593">
    <property type="entry name" value="AAA+_ATPase"/>
</dbReference>
<evidence type="ECO:0000259" key="11">
    <source>
        <dbReference type="PROSITE" id="PS50893"/>
    </source>
</evidence>
<dbReference type="InterPro" id="IPR039421">
    <property type="entry name" value="Type_1_exporter"/>
</dbReference>
<dbReference type="InterPro" id="IPR003439">
    <property type="entry name" value="ABC_transporter-like_ATP-bd"/>
</dbReference>
<evidence type="ECO:0000256" key="7">
    <source>
        <dbReference type="ARBA" id="ARBA00022840"/>
    </source>
</evidence>
<feature type="transmembrane region" description="Helical" evidence="10">
    <location>
        <begin position="276"/>
        <end position="297"/>
    </location>
</feature>
<keyword evidence="5" id="KW-0547">Nucleotide-binding</keyword>
<dbReference type="NCBIfam" id="TIGR03375">
    <property type="entry name" value="type_I_sec_LssB"/>
    <property type="match status" value="1"/>
</dbReference>
<dbReference type="SMART" id="SM00382">
    <property type="entry name" value="AAA"/>
    <property type="match status" value="1"/>
</dbReference>
<evidence type="ECO:0000256" key="8">
    <source>
        <dbReference type="ARBA" id="ARBA00022989"/>
    </source>
</evidence>
<name>A0A6T9XWT7_ALTMA</name>
<dbReference type="PROSITE" id="PS50929">
    <property type="entry name" value="ABC_TM1F"/>
    <property type="match status" value="1"/>
</dbReference>
<keyword evidence="7" id="KW-0067">ATP-binding</keyword>
<dbReference type="InterPro" id="IPR017871">
    <property type="entry name" value="ABC_transporter-like_CS"/>
</dbReference>
<dbReference type="CDD" id="cd02421">
    <property type="entry name" value="Peptidase_C39_likeD"/>
    <property type="match status" value="1"/>
</dbReference>
<dbReference type="CDD" id="cd18587">
    <property type="entry name" value="ABC_6TM_LapB_like"/>
    <property type="match status" value="1"/>
</dbReference>
<evidence type="ECO:0000313" key="15">
    <source>
        <dbReference type="Proteomes" id="UP000509458"/>
    </source>
</evidence>
<dbReference type="FunFam" id="3.40.50.300:FF:000299">
    <property type="entry name" value="ABC transporter ATP-binding protein/permease"/>
    <property type="match status" value="1"/>
</dbReference>
<feature type="domain" description="Peptidase C39" evidence="13">
    <location>
        <begin position="16"/>
        <end position="134"/>
    </location>
</feature>
<dbReference type="PROSITE" id="PS50990">
    <property type="entry name" value="PEPTIDASE_C39"/>
    <property type="match status" value="1"/>
</dbReference>
<comment type="subcellular location">
    <subcellularLocation>
        <location evidence="1">Cell membrane</location>
        <topology evidence="1">Multi-pass membrane protein</topology>
    </subcellularLocation>
</comment>
<evidence type="ECO:0000256" key="5">
    <source>
        <dbReference type="ARBA" id="ARBA00022741"/>
    </source>
</evidence>
<dbReference type="Pfam" id="PF00005">
    <property type="entry name" value="ABC_tran"/>
    <property type="match status" value="1"/>
</dbReference>
<dbReference type="InterPro" id="IPR011527">
    <property type="entry name" value="ABC1_TM_dom"/>
</dbReference>
<dbReference type="InterPro" id="IPR027417">
    <property type="entry name" value="P-loop_NTPase"/>
</dbReference>
<organism evidence="14 15">
    <name type="scientific">Alteromonas macleodii</name>
    <name type="common">Pseudoalteromonas macleodii</name>
    <dbReference type="NCBI Taxonomy" id="28108"/>
    <lineage>
        <taxon>Bacteria</taxon>
        <taxon>Pseudomonadati</taxon>
        <taxon>Pseudomonadota</taxon>
        <taxon>Gammaproteobacteria</taxon>
        <taxon>Alteromonadales</taxon>
        <taxon>Alteromonadaceae</taxon>
        <taxon>Alteromonas/Salinimonas group</taxon>
        <taxon>Alteromonas</taxon>
    </lineage>
</organism>
<dbReference type="Pfam" id="PF03412">
    <property type="entry name" value="Peptidase_C39"/>
    <property type="match status" value="1"/>
</dbReference>
<keyword evidence="3" id="KW-1003">Cell membrane</keyword>
<dbReference type="Gene3D" id="1.20.1560.10">
    <property type="entry name" value="ABC transporter type 1, transmembrane domain"/>
    <property type="match status" value="1"/>
</dbReference>
<protein>
    <submittedName>
        <fullName evidence="14">Type I secretion system ATPase, LssB family</fullName>
    </submittedName>
</protein>
<feature type="domain" description="ABC transmembrane type-1" evidence="12">
    <location>
        <begin position="170"/>
        <end position="448"/>
    </location>
</feature>
<feature type="transmembrane region" description="Helical" evidence="10">
    <location>
        <begin position="392"/>
        <end position="413"/>
    </location>
</feature>